<dbReference type="GO" id="GO:0009898">
    <property type="term" value="C:cytoplasmic side of plasma membrane"/>
    <property type="evidence" value="ECO:0007669"/>
    <property type="project" value="TreeGrafter"/>
</dbReference>
<dbReference type="SUPFAM" id="SSF52540">
    <property type="entry name" value="P-loop containing nucleoside triphosphate hydrolases"/>
    <property type="match status" value="1"/>
</dbReference>
<protein>
    <submittedName>
        <fullName evidence="4">AAA family ATPase</fullName>
    </submittedName>
</protein>
<keyword evidence="1" id="KW-0547">Nucleotide-binding</keyword>
<comment type="caution">
    <text evidence="4">The sequence shown here is derived from an EMBL/GenBank/DDBJ whole genome shotgun (WGS) entry which is preliminary data.</text>
</comment>
<keyword evidence="2" id="KW-0067">ATP-binding</keyword>
<dbReference type="AlphaFoldDB" id="A0A844YFE2"/>
<dbReference type="Pfam" id="PF13614">
    <property type="entry name" value="AAA_31"/>
    <property type="match status" value="1"/>
</dbReference>
<dbReference type="GO" id="GO:0051782">
    <property type="term" value="P:negative regulation of cell division"/>
    <property type="evidence" value="ECO:0007669"/>
    <property type="project" value="TreeGrafter"/>
</dbReference>
<accession>A0A844YFE2</accession>
<dbReference type="OrthoDB" id="9783172at2"/>
<evidence type="ECO:0000256" key="1">
    <source>
        <dbReference type="ARBA" id="ARBA00022741"/>
    </source>
</evidence>
<evidence type="ECO:0000313" key="4">
    <source>
        <dbReference type="EMBL" id="MXO62255.1"/>
    </source>
</evidence>
<dbReference type="Gene3D" id="3.40.50.2300">
    <property type="match status" value="1"/>
</dbReference>
<dbReference type="GO" id="GO:0005524">
    <property type="term" value="F:ATP binding"/>
    <property type="evidence" value="ECO:0007669"/>
    <property type="project" value="UniProtKB-KW"/>
</dbReference>
<dbReference type="Gene3D" id="3.40.50.300">
    <property type="entry name" value="P-loop containing nucleotide triphosphate hydrolases"/>
    <property type="match status" value="1"/>
</dbReference>
<reference evidence="4 5" key="1">
    <citation type="submission" date="2019-12" db="EMBL/GenBank/DDBJ databases">
        <title>Genomic-based taxomic classification of the family Erythrobacteraceae.</title>
        <authorList>
            <person name="Xu L."/>
        </authorList>
    </citation>
    <scope>NUCLEOTIDE SEQUENCE [LARGE SCALE GENOMIC DNA]</scope>
    <source>
        <strain evidence="4 5">MCCC 1A09965</strain>
    </source>
</reference>
<organism evidence="4 5">
    <name type="scientific">Qipengyuania oceanensis</name>
    <dbReference type="NCBI Taxonomy" id="1463597"/>
    <lineage>
        <taxon>Bacteria</taxon>
        <taxon>Pseudomonadati</taxon>
        <taxon>Pseudomonadota</taxon>
        <taxon>Alphaproteobacteria</taxon>
        <taxon>Sphingomonadales</taxon>
        <taxon>Erythrobacteraceae</taxon>
        <taxon>Qipengyuania</taxon>
    </lineage>
</organism>
<sequence>MMGDQQYPIETERGSNARFPARLTIAGTPAHIADLRETLGSQEVAEITLVPLELDESIPAQVIETASCLVIEVDPSVPASLDRLDAVRAAAPRLPRIAALPNASVALVRTLIKQGVADVVALPFDPDEILQASISAAENEARSVTIPGKIAPVIAVVRAVGGSGATTIATHLADELGREEGATRGACLIDLDVQYGAAASAIGLTPRRNLHDLLVAGDRTDGSFLRAVAVEHSSHLSVIAAPDEIVPLETIETDYLLKVIDIAKSEYDYVVLDMPSNWTSWNLSTVLAADQILMVVELNIASLKQAKRRIELFRSFGVESKRISIVVNQVEKKLFRAISLDDVAKTLKQDVLVGITKDSDLLATAQDQGSFVRQIQRKSRFASDIVKLANLVADRSRQEKLA</sequence>
<feature type="domain" description="AAA" evidence="3">
    <location>
        <begin position="153"/>
        <end position="308"/>
    </location>
</feature>
<name>A0A844YFE2_9SPHN</name>
<dbReference type="GO" id="GO:0016887">
    <property type="term" value="F:ATP hydrolysis activity"/>
    <property type="evidence" value="ECO:0007669"/>
    <property type="project" value="TreeGrafter"/>
</dbReference>
<dbReference type="PANTHER" id="PTHR43384:SF6">
    <property type="entry name" value="SEPTUM SITE-DETERMINING PROTEIN MIND HOMOLOG, CHLOROPLASTIC"/>
    <property type="match status" value="1"/>
</dbReference>
<dbReference type="InterPro" id="IPR025669">
    <property type="entry name" value="AAA_dom"/>
</dbReference>
<dbReference type="RefSeq" id="WP_160671972.1">
    <property type="nucleotide sequence ID" value="NZ_WTYN01000001.1"/>
</dbReference>
<dbReference type="InterPro" id="IPR050625">
    <property type="entry name" value="ParA/MinD_ATPase"/>
</dbReference>
<keyword evidence="5" id="KW-1185">Reference proteome</keyword>
<evidence type="ECO:0000259" key="3">
    <source>
        <dbReference type="Pfam" id="PF13614"/>
    </source>
</evidence>
<evidence type="ECO:0000256" key="2">
    <source>
        <dbReference type="ARBA" id="ARBA00022840"/>
    </source>
</evidence>
<gene>
    <name evidence="4" type="ORF">GRI48_04435</name>
</gene>
<dbReference type="EMBL" id="WTYN01000001">
    <property type="protein sequence ID" value="MXO62255.1"/>
    <property type="molecule type" value="Genomic_DNA"/>
</dbReference>
<dbReference type="GO" id="GO:0005829">
    <property type="term" value="C:cytosol"/>
    <property type="evidence" value="ECO:0007669"/>
    <property type="project" value="TreeGrafter"/>
</dbReference>
<proteinExistence type="predicted"/>
<dbReference type="PANTHER" id="PTHR43384">
    <property type="entry name" value="SEPTUM SITE-DETERMINING PROTEIN MIND HOMOLOG, CHLOROPLASTIC-RELATED"/>
    <property type="match status" value="1"/>
</dbReference>
<dbReference type="InterPro" id="IPR027417">
    <property type="entry name" value="P-loop_NTPase"/>
</dbReference>
<dbReference type="Proteomes" id="UP000445582">
    <property type="component" value="Unassembled WGS sequence"/>
</dbReference>
<evidence type="ECO:0000313" key="5">
    <source>
        <dbReference type="Proteomes" id="UP000445582"/>
    </source>
</evidence>